<feature type="domain" description="CusB-like barrel-sandwich hybrid" evidence="4">
    <location>
        <begin position="119"/>
        <end position="251"/>
    </location>
</feature>
<name>A0A6L8K9P0_9BURK</name>
<feature type="domain" description="Heavy metal binding" evidence="3">
    <location>
        <begin position="40"/>
        <end position="64"/>
    </location>
</feature>
<accession>A0A6L8K9P0</accession>
<feature type="domain" description="CusB-like beta-barrel" evidence="5">
    <location>
        <begin position="259"/>
        <end position="335"/>
    </location>
</feature>
<dbReference type="GO" id="GO:0060003">
    <property type="term" value="P:copper ion export"/>
    <property type="evidence" value="ECO:0007669"/>
    <property type="project" value="TreeGrafter"/>
</dbReference>
<comment type="similarity">
    <text evidence="1">Belongs to the membrane fusion protein (MFP) (TC 8.A.1) family.</text>
</comment>
<dbReference type="GO" id="GO:0022857">
    <property type="term" value="F:transmembrane transporter activity"/>
    <property type="evidence" value="ECO:0007669"/>
    <property type="project" value="InterPro"/>
</dbReference>
<dbReference type="Gene3D" id="2.40.30.170">
    <property type="match status" value="1"/>
</dbReference>
<dbReference type="Pfam" id="PF25954">
    <property type="entry name" value="Beta-barrel_RND_2"/>
    <property type="match status" value="1"/>
</dbReference>
<evidence type="ECO:0000259" key="3">
    <source>
        <dbReference type="Pfam" id="PF19335"/>
    </source>
</evidence>
<dbReference type="InterPro" id="IPR058790">
    <property type="entry name" value="BSH_CusB"/>
</dbReference>
<proteinExistence type="inferred from homology"/>
<reference evidence="7 8" key="1">
    <citation type="submission" date="2019-12" db="EMBL/GenBank/DDBJ databases">
        <title>Novel species isolated from a subtropical stream in China.</title>
        <authorList>
            <person name="Lu H."/>
        </authorList>
    </citation>
    <scope>NUCLEOTIDE SEQUENCE [LARGE SCALE GENOMIC DNA]</scope>
    <source>
        <strain evidence="7 8">FT135W</strain>
    </source>
</reference>
<dbReference type="InterPro" id="IPR051909">
    <property type="entry name" value="MFP_Cation_Efflux"/>
</dbReference>
<dbReference type="InterPro" id="IPR006143">
    <property type="entry name" value="RND_pump_MFP"/>
</dbReference>
<dbReference type="Pfam" id="PF25919">
    <property type="entry name" value="BSH_CusB"/>
    <property type="match status" value="1"/>
</dbReference>
<keyword evidence="2" id="KW-0813">Transport</keyword>
<dbReference type="GO" id="GO:0016020">
    <property type="term" value="C:membrane"/>
    <property type="evidence" value="ECO:0007669"/>
    <property type="project" value="InterPro"/>
</dbReference>
<dbReference type="Gene3D" id="2.40.420.20">
    <property type="match status" value="1"/>
</dbReference>
<organism evidence="7 8">
    <name type="scientific">Duganella flavida</name>
    <dbReference type="NCBI Taxonomy" id="2692175"/>
    <lineage>
        <taxon>Bacteria</taxon>
        <taxon>Pseudomonadati</taxon>
        <taxon>Pseudomonadota</taxon>
        <taxon>Betaproteobacteria</taxon>
        <taxon>Burkholderiales</taxon>
        <taxon>Oxalobacteraceae</taxon>
        <taxon>Telluria group</taxon>
        <taxon>Duganella</taxon>
    </lineage>
</organism>
<dbReference type="InterPro" id="IPR045800">
    <property type="entry name" value="HMBD"/>
</dbReference>
<keyword evidence="8" id="KW-1185">Reference proteome</keyword>
<dbReference type="Proteomes" id="UP000479335">
    <property type="component" value="Unassembled WGS sequence"/>
</dbReference>
<dbReference type="GO" id="GO:0030288">
    <property type="term" value="C:outer membrane-bounded periplasmic space"/>
    <property type="evidence" value="ECO:0007669"/>
    <property type="project" value="TreeGrafter"/>
</dbReference>
<evidence type="ECO:0000256" key="1">
    <source>
        <dbReference type="ARBA" id="ARBA00009477"/>
    </source>
</evidence>
<evidence type="ECO:0000259" key="4">
    <source>
        <dbReference type="Pfam" id="PF25919"/>
    </source>
</evidence>
<dbReference type="Gene3D" id="2.40.50.100">
    <property type="match status" value="1"/>
</dbReference>
<dbReference type="PANTHER" id="PTHR30097">
    <property type="entry name" value="CATION EFFLUX SYSTEM PROTEIN CUSB"/>
    <property type="match status" value="1"/>
</dbReference>
<evidence type="ECO:0000259" key="5">
    <source>
        <dbReference type="Pfam" id="PF25954"/>
    </source>
</evidence>
<dbReference type="NCBIfam" id="TIGR01730">
    <property type="entry name" value="RND_mfp"/>
    <property type="match status" value="1"/>
</dbReference>
<dbReference type="EMBL" id="WWCN01000004">
    <property type="protein sequence ID" value="MYM22612.1"/>
    <property type="molecule type" value="Genomic_DNA"/>
</dbReference>
<dbReference type="GO" id="GO:0015679">
    <property type="term" value="P:plasma membrane copper ion transport"/>
    <property type="evidence" value="ECO:0007669"/>
    <property type="project" value="TreeGrafter"/>
</dbReference>
<dbReference type="Pfam" id="PF25975">
    <property type="entry name" value="CzcB_C"/>
    <property type="match status" value="1"/>
</dbReference>
<evidence type="ECO:0000259" key="6">
    <source>
        <dbReference type="Pfam" id="PF25975"/>
    </source>
</evidence>
<dbReference type="SUPFAM" id="SSF111369">
    <property type="entry name" value="HlyD-like secretion proteins"/>
    <property type="match status" value="1"/>
</dbReference>
<evidence type="ECO:0000313" key="7">
    <source>
        <dbReference type="EMBL" id="MYM22612.1"/>
    </source>
</evidence>
<dbReference type="GO" id="GO:0046914">
    <property type="term" value="F:transition metal ion binding"/>
    <property type="evidence" value="ECO:0007669"/>
    <property type="project" value="TreeGrafter"/>
</dbReference>
<dbReference type="InterPro" id="IPR058792">
    <property type="entry name" value="Beta-barrel_RND_2"/>
</dbReference>
<evidence type="ECO:0000256" key="2">
    <source>
        <dbReference type="ARBA" id="ARBA00022448"/>
    </source>
</evidence>
<evidence type="ECO:0000313" key="8">
    <source>
        <dbReference type="Proteomes" id="UP000479335"/>
    </source>
</evidence>
<comment type="caution">
    <text evidence="7">The sequence shown here is derived from an EMBL/GenBank/DDBJ whole genome shotgun (WGS) entry which is preliminary data.</text>
</comment>
<dbReference type="InterPro" id="IPR058649">
    <property type="entry name" value="CzcB_C"/>
</dbReference>
<dbReference type="AlphaFoldDB" id="A0A6L8K9P0"/>
<gene>
    <name evidence="7" type="ORF">GTP46_08135</name>
</gene>
<feature type="domain" description="CzcB-like C-terminal circularly permuted SH3-like" evidence="6">
    <location>
        <begin position="341"/>
        <end position="400"/>
    </location>
</feature>
<dbReference type="Pfam" id="PF19335">
    <property type="entry name" value="HMBD"/>
    <property type="match status" value="1"/>
</dbReference>
<protein>
    <submittedName>
        <fullName evidence="7">Efflux RND transporter periplasmic adaptor subunit</fullName>
    </submittedName>
</protein>
<sequence length="441" mass="47615">MTVVAASIAGYGLGSGAFYPSKPAAVGAALPKMDTSQAQYTCSMHPQVLQDHAGNCPICNMALVRTNSGETVKHAEMMHVDGATQKRMGLQLATASVTEINRSIHAFASISADESTTVSVNPKVEGFLRRLHVQGVGQPVHRGQVLYEIYSPELQQRQREYIDLLARKDGLLGDSMTIVSSNAAMVGSLSKEKFRARERLIAADMSVELVDQLEKTRRVIDVVAVRAAHDGVVTVLGMHEGNYVNPMQQILAYADYSVVWAEVALYPDQLEWIRNGDHMLFRSGLDKTMTQTGKVNTGTLQIDPATRTAKLRLSLSNPHGAFRPGAYADVDIQSNAKRSLTIPRDAVIRTGHGDFVVVAEAGEHFRSARIQLGIESSEMVAVQSGLKPGDQVAVNGQFLLDGAASMQALQARLDSNAPAKTMTASPKPAAMHDHAMMGMQP</sequence>
<dbReference type="PANTHER" id="PTHR30097:SF15">
    <property type="entry name" value="CATION EFFLUX SYSTEM PROTEIN CUSB"/>
    <property type="match status" value="1"/>
</dbReference>